<comment type="caution">
    <text evidence="2">The sequence shown here is derived from an EMBL/GenBank/DDBJ whole genome shotgun (WGS) entry which is preliminary data.</text>
</comment>
<dbReference type="PANTHER" id="PTHR43581">
    <property type="entry name" value="ATP/GTP PHOSPHATASE"/>
    <property type="match status" value="1"/>
</dbReference>
<dbReference type="SUPFAM" id="SSF52540">
    <property type="entry name" value="P-loop containing nucleoside triphosphate hydrolases"/>
    <property type="match status" value="1"/>
</dbReference>
<sequence length="454" mass="52182">MRRIEEVKIDGLFGYIKHDVKFSKTDPITIISGPNGIGKTHFLRLLHAVTRLDFRTLSSVEFKVIEVRYAEKWVIKVAQLSKSDSGCLFRISGKRPGVRNYRHLEVPYLDSGDDGRDAQDWMVRLPDGNWYDTRFERVMTTEQAKRYGLPVSLPIQRFEGTWLEEFYKGSASILIDTQRLDSFPNYPQRGQVRSSQSRPEPVVKRIRLYIDQIAAQLADARRKSLNESLDADQTFAKRVLEKTTTTINETDLKERYQRIADQHAKLHDSGLSVRPVDVRFPEEETDETERRILNVFLDDWERKLKPLLPIHGKLVSLQRIIKSKFVGKELFLSEKGRIGFRSDFNRRPVSVQSLSSGEQHLLAVFAMLLFSAEQGALVLVDEPEISMHAAWKHSFLEDISDVARISDLQIVLATHSSAIINGRWDLVQEIQAPRIRKMKPAANVDLDEDLEGEV</sequence>
<dbReference type="InterPro" id="IPR003593">
    <property type="entry name" value="AAA+_ATPase"/>
</dbReference>
<dbReference type="InterPro" id="IPR051396">
    <property type="entry name" value="Bact_Antivir_Def_Nuclease"/>
</dbReference>
<dbReference type="RefSeq" id="WP_272172569.1">
    <property type="nucleotide sequence ID" value="NZ_JAQOSL010000058.1"/>
</dbReference>
<evidence type="ECO:0000313" key="2">
    <source>
        <dbReference type="EMBL" id="MFC5809606.1"/>
    </source>
</evidence>
<feature type="domain" description="AAA+ ATPase" evidence="1">
    <location>
        <begin position="25"/>
        <end position="445"/>
    </location>
</feature>
<dbReference type="SMART" id="SM00382">
    <property type="entry name" value="AAA"/>
    <property type="match status" value="1"/>
</dbReference>
<dbReference type="EMBL" id="JBHSNZ010000012">
    <property type="protein sequence ID" value="MFC5809606.1"/>
    <property type="molecule type" value="Genomic_DNA"/>
</dbReference>
<reference evidence="3" key="1">
    <citation type="journal article" date="2019" name="Int. J. Syst. Evol. Microbiol.">
        <title>The Global Catalogue of Microorganisms (GCM) 10K type strain sequencing project: providing services to taxonomists for standard genome sequencing and annotation.</title>
        <authorList>
            <consortium name="The Broad Institute Genomics Platform"/>
            <consortium name="The Broad Institute Genome Sequencing Center for Infectious Disease"/>
            <person name="Wu L."/>
            <person name="Ma J."/>
        </authorList>
    </citation>
    <scope>NUCLEOTIDE SEQUENCE [LARGE SCALE GENOMIC DNA]</scope>
    <source>
        <strain evidence="3">JCM 9918</strain>
    </source>
</reference>
<dbReference type="PANTHER" id="PTHR43581:SF2">
    <property type="entry name" value="EXCINUCLEASE ATPASE SUBUNIT"/>
    <property type="match status" value="1"/>
</dbReference>
<organism evidence="2 3">
    <name type="scientific">Streptomyces heilongjiangensis</name>
    <dbReference type="NCBI Taxonomy" id="945052"/>
    <lineage>
        <taxon>Bacteria</taxon>
        <taxon>Bacillati</taxon>
        <taxon>Actinomycetota</taxon>
        <taxon>Actinomycetes</taxon>
        <taxon>Kitasatosporales</taxon>
        <taxon>Streptomycetaceae</taxon>
        <taxon>Streptomyces</taxon>
    </lineage>
</organism>
<evidence type="ECO:0000313" key="3">
    <source>
        <dbReference type="Proteomes" id="UP001596112"/>
    </source>
</evidence>
<dbReference type="Pfam" id="PF13304">
    <property type="entry name" value="AAA_21"/>
    <property type="match status" value="1"/>
</dbReference>
<gene>
    <name evidence="2" type="ORF">ACFQGO_19165</name>
</gene>
<proteinExistence type="predicted"/>
<protein>
    <submittedName>
        <fullName evidence="2">AAA family ATPase</fullName>
    </submittedName>
</protein>
<dbReference type="InterPro" id="IPR003959">
    <property type="entry name" value="ATPase_AAA_core"/>
</dbReference>
<keyword evidence="3" id="KW-1185">Reference proteome</keyword>
<accession>A0ABW1B9X5</accession>
<dbReference type="InterPro" id="IPR027417">
    <property type="entry name" value="P-loop_NTPase"/>
</dbReference>
<evidence type="ECO:0000259" key="1">
    <source>
        <dbReference type="SMART" id="SM00382"/>
    </source>
</evidence>
<dbReference type="Gene3D" id="3.40.50.300">
    <property type="entry name" value="P-loop containing nucleotide triphosphate hydrolases"/>
    <property type="match status" value="2"/>
</dbReference>
<dbReference type="Proteomes" id="UP001596112">
    <property type="component" value="Unassembled WGS sequence"/>
</dbReference>
<name>A0ABW1B9X5_9ACTN</name>